<sequence length="62" mass="7321">MVRTSYLQSFVCKQHSRTYKEEKEVQSQSSGFSRSLKESICLLAICHGMCLQQEFFFNNLYM</sequence>
<evidence type="ECO:0000313" key="1">
    <source>
        <dbReference type="EMBL" id="MBX66420.1"/>
    </source>
</evidence>
<protein>
    <submittedName>
        <fullName evidence="1">Uncharacterized protein</fullName>
    </submittedName>
</protein>
<organism evidence="1">
    <name type="scientific">Rhizophora mucronata</name>
    <name type="common">Asiatic mangrove</name>
    <dbReference type="NCBI Taxonomy" id="61149"/>
    <lineage>
        <taxon>Eukaryota</taxon>
        <taxon>Viridiplantae</taxon>
        <taxon>Streptophyta</taxon>
        <taxon>Embryophyta</taxon>
        <taxon>Tracheophyta</taxon>
        <taxon>Spermatophyta</taxon>
        <taxon>Magnoliopsida</taxon>
        <taxon>eudicotyledons</taxon>
        <taxon>Gunneridae</taxon>
        <taxon>Pentapetalae</taxon>
        <taxon>rosids</taxon>
        <taxon>fabids</taxon>
        <taxon>Malpighiales</taxon>
        <taxon>Rhizophoraceae</taxon>
        <taxon>Rhizophora</taxon>
    </lineage>
</organism>
<dbReference type="AlphaFoldDB" id="A0A2P2QHE3"/>
<accession>A0A2P2QHE3</accession>
<reference evidence="1" key="1">
    <citation type="submission" date="2018-02" db="EMBL/GenBank/DDBJ databases">
        <title>Rhizophora mucronata_Transcriptome.</title>
        <authorList>
            <person name="Meera S.P."/>
            <person name="Sreeshan A."/>
            <person name="Augustine A."/>
        </authorList>
    </citation>
    <scope>NUCLEOTIDE SEQUENCE</scope>
    <source>
        <tissue evidence="1">Leaf</tissue>
    </source>
</reference>
<name>A0A2P2QHE3_RHIMU</name>
<dbReference type="EMBL" id="GGEC01085936">
    <property type="protein sequence ID" value="MBX66420.1"/>
    <property type="molecule type" value="Transcribed_RNA"/>
</dbReference>
<proteinExistence type="predicted"/>